<dbReference type="OrthoDB" id="1738534at2759"/>
<protein>
    <submittedName>
        <fullName evidence="3">Gag protease polyprotein</fullName>
    </submittedName>
</protein>
<name>A0A5A7TEA5_CUCMM</name>
<reference evidence="3 4" key="1">
    <citation type="submission" date="2019-08" db="EMBL/GenBank/DDBJ databases">
        <title>Draft genome sequences of two oriental melons (Cucumis melo L. var makuwa).</title>
        <authorList>
            <person name="Kwon S.-Y."/>
        </authorList>
    </citation>
    <scope>NUCLEOTIDE SEQUENCE [LARGE SCALE GENOMIC DNA]</scope>
    <source>
        <strain evidence="4">cv. SW 3</strain>
        <tissue evidence="3">Leaf</tissue>
    </source>
</reference>
<gene>
    <name evidence="3" type="ORF">E6C27_scaffold35G00370</name>
</gene>
<feature type="domain" description="Retrotransposon gag" evidence="2">
    <location>
        <begin position="323"/>
        <end position="418"/>
    </location>
</feature>
<feature type="region of interest" description="Disordered" evidence="1">
    <location>
        <begin position="450"/>
        <end position="489"/>
    </location>
</feature>
<organism evidence="3 4">
    <name type="scientific">Cucumis melo var. makuwa</name>
    <name type="common">Oriental melon</name>
    <dbReference type="NCBI Taxonomy" id="1194695"/>
    <lineage>
        <taxon>Eukaryota</taxon>
        <taxon>Viridiplantae</taxon>
        <taxon>Streptophyta</taxon>
        <taxon>Embryophyta</taxon>
        <taxon>Tracheophyta</taxon>
        <taxon>Spermatophyta</taxon>
        <taxon>Magnoliopsida</taxon>
        <taxon>eudicotyledons</taxon>
        <taxon>Gunneridae</taxon>
        <taxon>Pentapetalae</taxon>
        <taxon>rosids</taxon>
        <taxon>fabids</taxon>
        <taxon>Cucurbitales</taxon>
        <taxon>Cucurbitaceae</taxon>
        <taxon>Benincaseae</taxon>
        <taxon>Cucumis</taxon>
    </lineage>
</organism>
<dbReference type="Pfam" id="PF03732">
    <property type="entry name" value="Retrotrans_gag"/>
    <property type="match status" value="1"/>
</dbReference>
<dbReference type="PANTHER" id="PTHR34482">
    <property type="entry name" value="DNA DAMAGE-INDUCIBLE PROTEIN 1-LIKE"/>
    <property type="match status" value="1"/>
</dbReference>
<dbReference type="EMBL" id="SSTE01017387">
    <property type="protein sequence ID" value="KAA0040416.1"/>
    <property type="molecule type" value="Genomic_DNA"/>
</dbReference>
<keyword evidence="3" id="KW-0645">Protease</keyword>
<dbReference type="InterPro" id="IPR005162">
    <property type="entry name" value="Retrotrans_gag_dom"/>
</dbReference>
<feature type="compositionally biased region" description="Polar residues" evidence="1">
    <location>
        <begin position="450"/>
        <end position="461"/>
    </location>
</feature>
<evidence type="ECO:0000313" key="4">
    <source>
        <dbReference type="Proteomes" id="UP000321393"/>
    </source>
</evidence>
<dbReference type="Proteomes" id="UP000321393">
    <property type="component" value="Unassembled WGS sequence"/>
</dbReference>
<evidence type="ECO:0000259" key="2">
    <source>
        <dbReference type="Pfam" id="PF03732"/>
    </source>
</evidence>
<accession>A0A5A7TEA5</accession>
<evidence type="ECO:0000313" key="3">
    <source>
        <dbReference type="EMBL" id="KAA0040416.1"/>
    </source>
</evidence>
<dbReference type="PANTHER" id="PTHR34482:SF49">
    <property type="entry name" value="RETROTRANSPOSON GAG DOMAIN-CONTAINING PROTEIN"/>
    <property type="match status" value="1"/>
</dbReference>
<dbReference type="GO" id="GO:0008233">
    <property type="term" value="F:peptidase activity"/>
    <property type="evidence" value="ECO:0007669"/>
    <property type="project" value="UniProtKB-KW"/>
</dbReference>
<comment type="caution">
    <text evidence="3">The sequence shown here is derived from an EMBL/GenBank/DDBJ whole genome shotgun (WGS) entry which is preliminary data.</text>
</comment>
<sequence length="489" mass="54947">MTWSYLSFLEGIRELTLKFSGSATGLFGDSSLYSDSLGVDSIKGHSQVIGKGFLTTGPRIEAGSVTASCSLCAIVCNELFTDSHRCPDVLCIVVVLVGYVVNWNCMSMDFKVLMLAFGITRLIGVSFGITRLICVSFGITRLIRVRVQQGADRRGARRMREGHMDASGFLYASADVRPHEIYMKCRQGEVRRGGRGGRGRGARRVQHEVQRVAQATDPITPVTHAELTTMEQRLRDLIMQMREQQQPAPPAPAPTPAPAPVVPQVVQDQLSAEAKHLRDFMKYNPTTFDGCLEDPTRAQLWLSSLETIFWYMKCLEDQKVQCTVFMLTDRGTAWWETTERMIGGDVGQITWQQFKKILYAKFFSASLRDAKRQEFLNLKQDDMTVNQYDAEFHMLSRFASEMIATEATRADKFIRGLRLDIQGLVRAFRPATHADALRRAVDLSLQERANSSKVAGRGSTSKQKRKAEQQPISVPQRNFRYVHPSGSLD</sequence>
<proteinExistence type="predicted"/>
<dbReference type="AlphaFoldDB" id="A0A5A7TEA5"/>
<evidence type="ECO:0000256" key="1">
    <source>
        <dbReference type="SAM" id="MobiDB-lite"/>
    </source>
</evidence>
<keyword evidence="3" id="KW-0378">Hydrolase</keyword>
<dbReference type="GO" id="GO:0006508">
    <property type="term" value="P:proteolysis"/>
    <property type="evidence" value="ECO:0007669"/>
    <property type="project" value="UniProtKB-KW"/>
</dbReference>